<accession>A0A450UHU1</accession>
<reference evidence="3" key="1">
    <citation type="submission" date="2019-02" db="EMBL/GenBank/DDBJ databases">
        <authorList>
            <person name="Gruber-Vodicka R. H."/>
            <person name="Seah K. B. B."/>
        </authorList>
    </citation>
    <scope>NUCLEOTIDE SEQUENCE</scope>
    <source>
        <strain evidence="4">BECK_SA2B12</strain>
        <strain evidence="2">BECK_SA2B15</strain>
        <strain evidence="3">BECK_SA2B20</strain>
    </source>
</reference>
<feature type="region of interest" description="Disordered" evidence="1">
    <location>
        <begin position="380"/>
        <end position="416"/>
    </location>
</feature>
<dbReference type="EMBL" id="CAADFG010000025">
    <property type="protein sequence ID" value="VFJ90955.1"/>
    <property type="molecule type" value="Genomic_DNA"/>
</dbReference>
<proteinExistence type="predicted"/>
<dbReference type="AlphaFoldDB" id="A0A450UHU1"/>
<sequence length="416" mass="47413">MKSAAREIITPNPKMSLTIPSGMAPVEFFNSPANLKNLAEENGLFRTPEDLLMYRKLIGHSTEFDTSIILDTSRHILDPLGRAVRRDQMTRRQKKVWNIMTQILFDYLLETFPDPDRHLILCGEASLDSTWPLNKPGVPSIRMIHNHFMAFPMDLIEHAEYANPTDPNLTDSGHHSLFLRHLSEIYHEFLDVLDLQILYPISSTESSLALTGYPQGLPSWELRGGVSKLKDQYFWYEYEQILLGFLDFYRTFFSLVSTGEAKVPNEANFSGQIEEVLLSSNQFQRVARDLRERVIQDPQFANEIRWRPAYKQLIYRDDAGRLIVTISQNSVGNAITELLGIVVKRREDAAAYAAVEPKLVGRLLAAREKLIQANLGEPIAAPSWPNGEFVPNPAQDDFPDRFVQKSDDEEPNDSAH</sequence>
<gene>
    <name evidence="2" type="ORF">BECKH772A_GA0070896_100256</name>
    <name evidence="3" type="ORF">BECKH772B_GA0070898_100256</name>
    <name evidence="4" type="ORF">BECKH772C_GA0070978_100246</name>
</gene>
<evidence type="ECO:0000313" key="2">
    <source>
        <dbReference type="EMBL" id="VFJ90955.1"/>
    </source>
</evidence>
<protein>
    <submittedName>
        <fullName evidence="3">Uncharacterized protein</fullName>
    </submittedName>
</protein>
<evidence type="ECO:0000256" key="1">
    <source>
        <dbReference type="SAM" id="MobiDB-lite"/>
    </source>
</evidence>
<dbReference type="EMBL" id="CAADFI010000025">
    <property type="protein sequence ID" value="VFJ92101.1"/>
    <property type="molecule type" value="Genomic_DNA"/>
</dbReference>
<organism evidence="3">
    <name type="scientific">Candidatus Kentrum eta</name>
    <dbReference type="NCBI Taxonomy" id="2126337"/>
    <lineage>
        <taxon>Bacteria</taxon>
        <taxon>Pseudomonadati</taxon>
        <taxon>Pseudomonadota</taxon>
        <taxon>Gammaproteobacteria</taxon>
        <taxon>Candidatus Kentrum</taxon>
    </lineage>
</organism>
<evidence type="ECO:0000313" key="3">
    <source>
        <dbReference type="EMBL" id="VFJ92101.1"/>
    </source>
</evidence>
<name>A0A450UHU1_9GAMM</name>
<dbReference type="EMBL" id="CAADFJ010000024">
    <property type="protein sequence ID" value="VFJ98673.1"/>
    <property type="molecule type" value="Genomic_DNA"/>
</dbReference>
<evidence type="ECO:0000313" key="4">
    <source>
        <dbReference type="EMBL" id="VFJ98673.1"/>
    </source>
</evidence>
<feature type="compositionally biased region" description="Acidic residues" evidence="1">
    <location>
        <begin position="407"/>
        <end position="416"/>
    </location>
</feature>